<dbReference type="Pfam" id="PF05623">
    <property type="entry name" value="DUF789"/>
    <property type="match status" value="1"/>
</dbReference>
<sequence>MKNHIGVTQGRPGEDSDAGSPGETCSAGSSDCEAERQSKNVVDGARGNHNLISLNSQRMRKLTLREKPANSSSNDEPEVYSSPKLPIFEYFEQEQPHHRRPLYDKVSNLSSQFPELQLYRSYDLLPTSWVSVAWYPIYRIPIGPTLQNLDASFLTFHSLSTHSISAGKNQSKFHASSGRKVDGNELSSKISLPLFGLASYKLRGSIFTPSGAKECQQANSLLQAAASTLSWKTLSLNFQNRIWTRPRSSLSTPRSMGIRARNASDRLRTIWTPEMDRYFIDLMLEQVGKGNRFDDHLFSKRAWKHMTLLFNARFKFQYEKDVLKNRHKTLRNLYKAAKNLLDQRGFSWDEKRRMVTADNSIWDDYIKVHPDARSFRIKSIPYYSDLCTIYGNATSEQKGNSVPELTLPTCENGTNSATQPTDASEVAAVALPEILIDEDYGISISEKVDDDPLPLPNISETTIGSRSRTYWQPPMDRYFIDLMLDQVQKGNRVDGVFSKQAWMEMIAFFNTKFGFDYGMDILKNRYKTLRRQYNVIKNLLDLDGFAWDDTRQMVIADDYVWQDYIKAHTDARQFMTRPVPYYKDLCVICDPNADERDCFLGLELQNEVDQVKIGRVPNTSQSPATSFSSEDQVGDEQESTHTDQKNKRQLENWLDSGQFKKSCHRDESMVSALREMASAVSSLSDKKKDDENSNSIPIENVIEAVQALPDMDEDFILDACDFLEDEKKAKTFLALDVKLRKKWLVRKLRPQPQE</sequence>
<feature type="region of interest" description="Disordered" evidence="1">
    <location>
        <begin position="613"/>
        <end position="648"/>
    </location>
</feature>
<evidence type="ECO:0000313" key="4">
    <source>
        <dbReference type="Proteomes" id="UP000811609"/>
    </source>
</evidence>
<dbReference type="PANTHER" id="PTHR46929:SF33">
    <property type="entry name" value="L10-INTERACTING MYB DOMAIN-CONTAINING PROTEIN-LIKE ISOFORM X1"/>
    <property type="match status" value="1"/>
</dbReference>
<feature type="domain" description="Myb/SANT-like" evidence="2">
    <location>
        <begin position="271"/>
        <end position="365"/>
    </location>
</feature>
<name>A0A8T1PXQ2_CARIL</name>
<evidence type="ECO:0000256" key="1">
    <source>
        <dbReference type="SAM" id="MobiDB-lite"/>
    </source>
</evidence>
<organism evidence="3 4">
    <name type="scientific">Carya illinoinensis</name>
    <name type="common">Pecan</name>
    <dbReference type="NCBI Taxonomy" id="32201"/>
    <lineage>
        <taxon>Eukaryota</taxon>
        <taxon>Viridiplantae</taxon>
        <taxon>Streptophyta</taxon>
        <taxon>Embryophyta</taxon>
        <taxon>Tracheophyta</taxon>
        <taxon>Spermatophyta</taxon>
        <taxon>Magnoliopsida</taxon>
        <taxon>eudicotyledons</taxon>
        <taxon>Gunneridae</taxon>
        <taxon>Pentapetalae</taxon>
        <taxon>rosids</taxon>
        <taxon>fabids</taxon>
        <taxon>Fagales</taxon>
        <taxon>Juglandaceae</taxon>
        <taxon>Carya</taxon>
    </lineage>
</organism>
<feature type="domain" description="Myb/SANT-like" evidence="2">
    <location>
        <begin position="470"/>
        <end position="564"/>
    </location>
</feature>
<dbReference type="InterPro" id="IPR008507">
    <property type="entry name" value="DUF789"/>
</dbReference>
<gene>
    <name evidence="3" type="ORF">CIPAW_07G113300</name>
</gene>
<evidence type="ECO:0000259" key="2">
    <source>
        <dbReference type="Pfam" id="PF12776"/>
    </source>
</evidence>
<dbReference type="AlphaFoldDB" id="A0A8T1PXQ2"/>
<reference evidence="3" key="1">
    <citation type="submission" date="2020-12" db="EMBL/GenBank/DDBJ databases">
        <title>WGS assembly of Carya illinoinensis cv. Pawnee.</title>
        <authorList>
            <person name="Platts A."/>
            <person name="Shu S."/>
            <person name="Wright S."/>
            <person name="Barry K."/>
            <person name="Edger P."/>
            <person name="Pires J.C."/>
            <person name="Schmutz J."/>
        </authorList>
    </citation>
    <scope>NUCLEOTIDE SEQUENCE</scope>
    <source>
        <tissue evidence="3">Leaf</tissue>
    </source>
</reference>
<dbReference type="PANTHER" id="PTHR46929">
    <property type="entry name" value="EXPRESSED PROTEIN"/>
    <property type="match status" value="1"/>
</dbReference>
<feature type="region of interest" description="Disordered" evidence="1">
    <location>
        <begin position="1"/>
        <end position="50"/>
    </location>
</feature>
<evidence type="ECO:0000313" key="3">
    <source>
        <dbReference type="EMBL" id="KAG6647945.1"/>
    </source>
</evidence>
<comment type="caution">
    <text evidence="3">The sequence shown here is derived from an EMBL/GenBank/DDBJ whole genome shotgun (WGS) entry which is preliminary data.</text>
</comment>
<dbReference type="EMBL" id="CM031815">
    <property type="protein sequence ID" value="KAG6647945.1"/>
    <property type="molecule type" value="Genomic_DNA"/>
</dbReference>
<feature type="compositionally biased region" description="Basic and acidic residues" evidence="1">
    <location>
        <begin position="638"/>
        <end position="648"/>
    </location>
</feature>
<dbReference type="Pfam" id="PF12776">
    <property type="entry name" value="Myb_DNA-bind_3"/>
    <property type="match status" value="2"/>
</dbReference>
<keyword evidence="4" id="KW-1185">Reference proteome</keyword>
<dbReference type="Proteomes" id="UP000811609">
    <property type="component" value="Chromosome 7"/>
</dbReference>
<proteinExistence type="predicted"/>
<dbReference type="InterPro" id="IPR024752">
    <property type="entry name" value="Myb/SANT-like_dom"/>
</dbReference>
<protein>
    <recommendedName>
        <fullName evidence="2">Myb/SANT-like domain-containing protein</fullName>
    </recommendedName>
</protein>
<feature type="compositionally biased region" description="Polar residues" evidence="1">
    <location>
        <begin position="617"/>
        <end position="631"/>
    </location>
</feature>
<accession>A0A8T1PXQ2</accession>